<evidence type="ECO:0000313" key="3">
    <source>
        <dbReference type="Proteomes" id="UP000186303"/>
    </source>
</evidence>
<dbReference type="SUPFAM" id="SSF50182">
    <property type="entry name" value="Sm-like ribonucleoproteins"/>
    <property type="match status" value="1"/>
</dbReference>
<dbReference type="EMBL" id="LT671827">
    <property type="protein sequence ID" value="SHO79585.1"/>
    <property type="molecule type" value="Genomic_DNA"/>
</dbReference>
<dbReference type="InterPro" id="IPR001163">
    <property type="entry name" value="Sm_dom_euk/arc"/>
</dbReference>
<dbReference type="OrthoDB" id="368909at2759"/>
<evidence type="ECO:0000259" key="1">
    <source>
        <dbReference type="Pfam" id="PF01423"/>
    </source>
</evidence>
<dbReference type="Gene3D" id="2.30.30.100">
    <property type="match status" value="1"/>
</dbReference>
<accession>A0A1M8AAQ3</accession>
<keyword evidence="3" id="KW-1185">Reference proteome</keyword>
<name>A0A1M8AAQ3_MALS4</name>
<dbReference type="VEuPathDB" id="FungiDB:MSYG_3935"/>
<dbReference type="GO" id="GO:0032991">
    <property type="term" value="C:protein-containing complex"/>
    <property type="evidence" value="ECO:0007669"/>
    <property type="project" value="UniProtKB-ARBA"/>
</dbReference>
<dbReference type="Proteomes" id="UP000186303">
    <property type="component" value="Chromosome 7"/>
</dbReference>
<protein>
    <recommendedName>
        <fullName evidence="1">Sm domain-containing protein</fullName>
    </recommendedName>
</protein>
<organism evidence="2 3">
    <name type="scientific">Malassezia sympodialis (strain ATCC 42132)</name>
    <name type="common">Atopic eczema-associated yeast</name>
    <dbReference type="NCBI Taxonomy" id="1230383"/>
    <lineage>
        <taxon>Eukaryota</taxon>
        <taxon>Fungi</taxon>
        <taxon>Dikarya</taxon>
        <taxon>Basidiomycota</taxon>
        <taxon>Ustilaginomycotina</taxon>
        <taxon>Malasseziomycetes</taxon>
        <taxon>Malasseziales</taxon>
        <taxon>Malasseziaceae</taxon>
        <taxon>Malassezia</taxon>
    </lineage>
</organism>
<dbReference type="Pfam" id="PF01423">
    <property type="entry name" value="LSM"/>
    <property type="match status" value="1"/>
</dbReference>
<feature type="domain" description="Sm" evidence="1">
    <location>
        <begin position="19"/>
        <end position="79"/>
    </location>
</feature>
<evidence type="ECO:0000313" key="2">
    <source>
        <dbReference type="EMBL" id="SHO79585.1"/>
    </source>
</evidence>
<dbReference type="InterPro" id="IPR010920">
    <property type="entry name" value="LSM_dom_sf"/>
</dbReference>
<sequence>MTPEEAALREKREAPMRDQFLEHYLLVHLNDKRRALLGLLVCADTHGNIILQETTEYLVEPTGQLIASRFVPLLMVPGKYIDRVAKSSGNEATLPSTWDPYM</sequence>
<reference evidence="3" key="1">
    <citation type="journal article" date="2017" name="Nucleic Acids Res.">
        <title>Proteogenomics produces comprehensive and highly accurate protein-coding gene annotation in a complete genome assembly of Malassezia sympodialis.</title>
        <authorList>
            <person name="Zhu Y."/>
            <person name="Engstroem P.G."/>
            <person name="Tellgren-Roth C."/>
            <person name="Baudo C.D."/>
            <person name="Kennell J.C."/>
            <person name="Sun S."/>
            <person name="Billmyre R.B."/>
            <person name="Schroeder M.S."/>
            <person name="Andersson A."/>
            <person name="Holm T."/>
            <person name="Sigurgeirsson B."/>
            <person name="Wu G."/>
            <person name="Sankaranarayanan S.R."/>
            <person name="Siddharthan R."/>
            <person name="Sanyal K."/>
            <person name="Lundeberg J."/>
            <person name="Nystedt B."/>
            <person name="Boekhout T."/>
            <person name="Dawson T.L. Jr."/>
            <person name="Heitman J."/>
            <person name="Scheynius A."/>
            <person name="Lehtioe J."/>
        </authorList>
    </citation>
    <scope>NUCLEOTIDE SEQUENCE [LARGE SCALE GENOMIC DNA]</scope>
    <source>
        <strain evidence="3">ATCC 42132</strain>
    </source>
</reference>
<dbReference type="STRING" id="1230383.A0A1M8AAQ3"/>
<dbReference type="AlphaFoldDB" id="A0A1M8AAQ3"/>
<gene>
    <name evidence="2" type="ORF">MSYG_3935</name>
</gene>
<proteinExistence type="predicted"/>